<feature type="transmembrane region" description="Helical" evidence="1">
    <location>
        <begin position="7"/>
        <end position="28"/>
    </location>
</feature>
<feature type="transmembrane region" description="Helical" evidence="1">
    <location>
        <begin position="138"/>
        <end position="162"/>
    </location>
</feature>
<evidence type="ECO:0000313" key="3">
    <source>
        <dbReference type="Proteomes" id="UP000019275"/>
    </source>
</evidence>
<protein>
    <submittedName>
        <fullName evidence="2">Transmembrane protein</fullName>
    </submittedName>
</protein>
<gene>
    <name evidence="2" type="ORF">KLA_02040</name>
</gene>
<accession>A0ABN0RTQ9</accession>
<sequence length="201" mass="22766">MKGFHKIISSIFHPLFIPIIGCICYFKITPQYYTQNHFFGNTLPILILTVIVPIVCYIILRSVGLITSYSLPTIKERKYPLYISLALLLLVVYKVIPNNYSSELFFYFLGLVAAIFCSLLLLLIRFKSSLHATGMGSLLMFLISLSVHFEINIIYAIAITVFCTGLVSTSKLYLKTNTTLEIIVGFLIGISSQLLTIKYWL</sequence>
<feature type="transmembrane region" description="Helical" evidence="1">
    <location>
        <begin position="104"/>
        <end position="126"/>
    </location>
</feature>
<dbReference type="Proteomes" id="UP000019275">
    <property type="component" value="Unassembled WGS sequence"/>
</dbReference>
<proteinExistence type="predicted"/>
<keyword evidence="1" id="KW-1133">Transmembrane helix</keyword>
<reference evidence="2 3" key="1">
    <citation type="journal article" date="2014" name="Genome Announc.">
        <title>Draft Genome Sequence of the Carrageenan-Degrading Bacterium Cellulophaga sp. Strain KL-A, Isolated from Decaying Marine Algae.</title>
        <authorList>
            <person name="Shan D."/>
            <person name="Ying J."/>
            <person name="Li X."/>
            <person name="Gao Z."/>
            <person name="Wei G."/>
            <person name="Shao Z."/>
        </authorList>
    </citation>
    <scope>NUCLEOTIDE SEQUENCE [LARGE SCALE GENOMIC DNA]</scope>
    <source>
        <strain evidence="2 3">KL-A</strain>
    </source>
</reference>
<keyword evidence="1" id="KW-0472">Membrane</keyword>
<evidence type="ECO:0000313" key="2">
    <source>
        <dbReference type="EMBL" id="EWH15301.1"/>
    </source>
</evidence>
<comment type="caution">
    <text evidence="2">The sequence shown here is derived from an EMBL/GenBank/DDBJ whole genome shotgun (WGS) entry which is preliminary data.</text>
</comment>
<name>A0ABN0RTQ9_9FLAO</name>
<feature type="transmembrane region" description="Helical" evidence="1">
    <location>
        <begin position="40"/>
        <end position="60"/>
    </location>
</feature>
<organism evidence="2 3">
    <name type="scientific">Cellulophaga geojensis KL-A</name>
    <dbReference type="NCBI Taxonomy" id="1328323"/>
    <lineage>
        <taxon>Bacteria</taxon>
        <taxon>Pseudomonadati</taxon>
        <taxon>Bacteroidota</taxon>
        <taxon>Flavobacteriia</taxon>
        <taxon>Flavobacteriales</taxon>
        <taxon>Flavobacteriaceae</taxon>
        <taxon>Cellulophaga</taxon>
    </lineage>
</organism>
<evidence type="ECO:0000256" key="1">
    <source>
        <dbReference type="SAM" id="Phobius"/>
    </source>
</evidence>
<keyword evidence="1 2" id="KW-0812">Transmembrane</keyword>
<keyword evidence="3" id="KW-1185">Reference proteome</keyword>
<feature type="transmembrane region" description="Helical" evidence="1">
    <location>
        <begin position="182"/>
        <end position="200"/>
    </location>
</feature>
<dbReference type="EMBL" id="ARZX01000001">
    <property type="protein sequence ID" value="EWH15301.1"/>
    <property type="molecule type" value="Genomic_DNA"/>
</dbReference>
<feature type="transmembrane region" description="Helical" evidence="1">
    <location>
        <begin position="81"/>
        <end position="98"/>
    </location>
</feature>